<comment type="caution">
    <text evidence="7">The sequence shown here is derived from an EMBL/GenBank/DDBJ whole genome shotgun (WGS) entry which is preliminary data.</text>
</comment>
<dbReference type="Gene3D" id="1.10.287.950">
    <property type="entry name" value="Methyl-accepting chemotaxis protein"/>
    <property type="match status" value="1"/>
</dbReference>
<gene>
    <name evidence="7" type="ORF">ACFQ2Z_21225</name>
</gene>
<keyword evidence="5" id="KW-0472">Membrane</keyword>
<protein>
    <submittedName>
        <fullName evidence="7">Methyl-accepting chemotaxis protein</fullName>
    </submittedName>
</protein>
<dbReference type="Pfam" id="PF00015">
    <property type="entry name" value="MCPsignal"/>
    <property type="match status" value="1"/>
</dbReference>
<accession>A0ABW3SHD9</accession>
<dbReference type="Pfam" id="PF22673">
    <property type="entry name" value="MCP-like_PDC_1"/>
    <property type="match status" value="1"/>
</dbReference>
<dbReference type="EMBL" id="JBHTKZ010000059">
    <property type="protein sequence ID" value="MFD1183872.1"/>
    <property type="molecule type" value="Genomic_DNA"/>
</dbReference>
<evidence type="ECO:0000256" key="3">
    <source>
        <dbReference type="SAM" id="Coils"/>
    </source>
</evidence>
<evidence type="ECO:0000256" key="1">
    <source>
        <dbReference type="ARBA" id="ARBA00023224"/>
    </source>
</evidence>
<evidence type="ECO:0000256" key="2">
    <source>
        <dbReference type="PROSITE-ProRule" id="PRU00284"/>
    </source>
</evidence>
<dbReference type="RefSeq" id="WP_240270975.1">
    <property type="nucleotide sequence ID" value="NZ_JAKSXN010000063.1"/>
</dbReference>
<dbReference type="SUPFAM" id="SSF58104">
    <property type="entry name" value="Methyl-accepting chemotaxis protein (MCP) signaling domain"/>
    <property type="match status" value="1"/>
</dbReference>
<dbReference type="CDD" id="cd12913">
    <property type="entry name" value="PDC1_MCP_like"/>
    <property type="match status" value="1"/>
</dbReference>
<dbReference type="Proteomes" id="UP001597211">
    <property type="component" value="Unassembled WGS sequence"/>
</dbReference>
<dbReference type="SMART" id="SM00283">
    <property type="entry name" value="MA"/>
    <property type="match status" value="1"/>
</dbReference>
<sequence length="527" mass="56463">MNQLRWLGKYAAWLGAGLAVLLAASSVLAKTPWYIMVLALLTLLSLVYSLLIPGIGREAKPRSGSQGGKPIGAETGEPRREETDWTSVFNESLVAADRLQAAVGEVSESLEQLQGLADTAAAEDLKLKQSSERSLEQVQESLAAMEEVAASASQIHDAAEHLLSRSEHARAEAVRMAGALEAADGTIRSLADSQESIAGPMEELETNTRKLGSLYRSLEEIAGEVALLALNASIEAARLGAQGKGFDVVAVRMRQLADQSTEAISRSAPLFRQISADVDRVKSTLKGGRDSALEGISLMKRMGEDIRFIAEEVAGVNGLVAETGQRSREQAELTRNMEAMLGEVHEALNRSIVHVEGALARMESEREHISKLQTVVVGLDRAQGELMVSLKSVHSGEDSAVGGEDAVALGQAYARKLLTAAEQPRFLAMEPVGHRAALEELLAAEPGLEAAWSNREDGSFVVSIPEAGLLNAKGREWFRRALAGETVVSEVYISAITKRRCMTLAVPIRRGGEAIGVLGADLSLERY</sequence>
<dbReference type="SUPFAM" id="SSF103190">
    <property type="entry name" value="Sensory domain-like"/>
    <property type="match status" value="1"/>
</dbReference>
<organism evidence="7 8">
    <name type="scientific">Paenibacillus timonensis</name>
    <dbReference type="NCBI Taxonomy" id="225915"/>
    <lineage>
        <taxon>Bacteria</taxon>
        <taxon>Bacillati</taxon>
        <taxon>Bacillota</taxon>
        <taxon>Bacilli</taxon>
        <taxon>Bacillales</taxon>
        <taxon>Paenibacillaceae</taxon>
        <taxon>Paenibacillus</taxon>
    </lineage>
</organism>
<feature type="region of interest" description="Disordered" evidence="4">
    <location>
        <begin position="59"/>
        <end position="84"/>
    </location>
</feature>
<evidence type="ECO:0000259" key="6">
    <source>
        <dbReference type="PROSITE" id="PS50111"/>
    </source>
</evidence>
<evidence type="ECO:0000313" key="7">
    <source>
        <dbReference type="EMBL" id="MFD1183872.1"/>
    </source>
</evidence>
<keyword evidence="5" id="KW-0812">Transmembrane</keyword>
<reference evidence="8" key="1">
    <citation type="journal article" date="2019" name="Int. J. Syst. Evol. Microbiol.">
        <title>The Global Catalogue of Microorganisms (GCM) 10K type strain sequencing project: providing services to taxonomists for standard genome sequencing and annotation.</title>
        <authorList>
            <consortium name="The Broad Institute Genomics Platform"/>
            <consortium name="The Broad Institute Genome Sequencing Center for Infectious Disease"/>
            <person name="Wu L."/>
            <person name="Ma J."/>
        </authorList>
    </citation>
    <scope>NUCLEOTIDE SEQUENCE [LARGE SCALE GENOMIC DNA]</scope>
    <source>
        <strain evidence="8">CCUG 48216</strain>
    </source>
</reference>
<keyword evidence="8" id="KW-1185">Reference proteome</keyword>
<dbReference type="PANTHER" id="PTHR32089:SF112">
    <property type="entry name" value="LYSOZYME-LIKE PROTEIN-RELATED"/>
    <property type="match status" value="1"/>
</dbReference>
<name>A0ABW3SHD9_9BACL</name>
<feature type="transmembrane region" description="Helical" evidence="5">
    <location>
        <begin position="7"/>
        <end position="27"/>
    </location>
</feature>
<feature type="domain" description="Methyl-accepting transducer" evidence="6">
    <location>
        <begin position="109"/>
        <end position="345"/>
    </location>
</feature>
<proteinExistence type="predicted"/>
<feature type="coiled-coil region" evidence="3">
    <location>
        <begin position="128"/>
        <end position="155"/>
    </location>
</feature>
<evidence type="ECO:0000313" key="8">
    <source>
        <dbReference type="Proteomes" id="UP001597211"/>
    </source>
</evidence>
<keyword evidence="3" id="KW-0175">Coiled coil</keyword>
<dbReference type="InterPro" id="IPR004089">
    <property type="entry name" value="MCPsignal_dom"/>
</dbReference>
<keyword evidence="5" id="KW-1133">Transmembrane helix</keyword>
<dbReference type="Gene3D" id="3.30.450.20">
    <property type="entry name" value="PAS domain"/>
    <property type="match status" value="1"/>
</dbReference>
<dbReference type="PANTHER" id="PTHR32089">
    <property type="entry name" value="METHYL-ACCEPTING CHEMOTAXIS PROTEIN MCPB"/>
    <property type="match status" value="1"/>
</dbReference>
<dbReference type="InterPro" id="IPR029151">
    <property type="entry name" value="Sensor-like_sf"/>
</dbReference>
<evidence type="ECO:0000256" key="4">
    <source>
        <dbReference type="SAM" id="MobiDB-lite"/>
    </source>
</evidence>
<evidence type="ECO:0000256" key="5">
    <source>
        <dbReference type="SAM" id="Phobius"/>
    </source>
</evidence>
<keyword evidence="1 2" id="KW-0807">Transducer</keyword>
<dbReference type="PROSITE" id="PS50111">
    <property type="entry name" value="CHEMOTAXIS_TRANSDUC_2"/>
    <property type="match status" value="1"/>
</dbReference>
<feature type="transmembrane region" description="Helical" evidence="5">
    <location>
        <begin position="33"/>
        <end position="52"/>
    </location>
</feature>